<dbReference type="InterPro" id="IPR007630">
    <property type="entry name" value="RNA_pol_sigma70_r4"/>
</dbReference>
<dbReference type="STRING" id="29367.CLPUN_35640"/>
<dbReference type="PANTHER" id="PTHR30385:SF7">
    <property type="entry name" value="RNA POLYMERASE SIGMA FACTOR FLIA"/>
    <property type="match status" value="1"/>
</dbReference>
<dbReference type="InterPro" id="IPR013325">
    <property type="entry name" value="RNA_pol_sigma_r2"/>
</dbReference>
<keyword evidence="4" id="KW-0804">Transcription</keyword>
<dbReference type="InterPro" id="IPR007627">
    <property type="entry name" value="RNA_pol_sigma70_r2"/>
</dbReference>
<dbReference type="GO" id="GO:0006352">
    <property type="term" value="P:DNA-templated transcription initiation"/>
    <property type="evidence" value="ECO:0007669"/>
    <property type="project" value="InterPro"/>
</dbReference>
<feature type="domain" description="RNA polymerase sigma-70 region 4" evidence="6">
    <location>
        <begin position="123"/>
        <end position="170"/>
    </location>
</feature>
<evidence type="ECO:0000256" key="3">
    <source>
        <dbReference type="ARBA" id="ARBA00023125"/>
    </source>
</evidence>
<organism evidence="7 8">
    <name type="scientific">Clostridium puniceum</name>
    <dbReference type="NCBI Taxonomy" id="29367"/>
    <lineage>
        <taxon>Bacteria</taxon>
        <taxon>Bacillati</taxon>
        <taxon>Bacillota</taxon>
        <taxon>Clostridia</taxon>
        <taxon>Eubacteriales</taxon>
        <taxon>Clostridiaceae</taxon>
        <taxon>Clostridium</taxon>
    </lineage>
</organism>
<evidence type="ECO:0000259" key="6">
    <source>
        <dbReference type="Pfam" id="PF04545"/>
    </source>
</evidence>
<dbReference type="GO" id="GO:0003677">
    <property type="term" value="F:DNA binding"/>
    <property type="evidence" value="ECO:0007669"/>
    <property type="project" value="UniProtKB-KW"/>
</dbReference>
<evidence type="ECO:0000313" key="8">
    <source>
        <dbReference type="Proteomes" id="UP000190890"/>
    </source>
</evidence>
<dbReference type="Pfam" id="PF04545">
    <property type="entry name" value="Sigma70_r4"/>
    <property type="match status" value="1"/>
</dbReference>
<keyword evidence="8" id="KW-1185">Reference proteome</keyword>
<evidence type="ECO:0000256" key="2">
    <source>
        <dbReference type="ARBA" id="ARBA00023082"/>
    </source>
</evidence>
<dbReference type="GO" id="GO:0016987">
    <property type="term" value="F:sigma factor activity"/>
    <property type="evidence" value="ECO:0007669"/>
    <property type="project" value="UniProtKB-KW"/>
</dbReference>
<dbReference type="AlphaFoldDB" id="A0A1S8TBG3"/>
<sequence length="308" mass="35394">MSLDEAYKQFKKFIYKICQSWIRQYDIEDLQQVASIGFLKAYNTYEVTKDILFTTYLVRIINNEIKIYHRKNKKHSNNFSLNASFNNNEDDSLELIDIISDDINYEEKAISKIQCDELRNSISNLPEKDKYIVESVALNGKTQCEISKKLNLSESSVSRIYKKALLKIKETMEGENTMPIAKITKNELISGVKQYGTKAKGIEIIAKKYNLSPGTIRVYLDEWDVRKYSKDYLGRKAKASSEADKGSNIQEASKPLLQEVKFYKGSIGEYKIDDSFININFNVGNISLKKEDILNFIAELKELSTCIG</sequence>
<name>A0A1S8TBG3_9CLOT</name>
<dbReference type="InterPro" id="IPR036388">
    <property type="entry name" value="WH-like_DNA-bd_sf"/>
</dbReference>
<evidence type="ECO:0000313" key="7">
    <source>
        <dbReference type="EMBL" id="OOM75127.1"/>
    </source>
</evidence>
<keyword evidence="1" id="KW-0805">Transcription regulation</keyword>
<dbReference type="EMBL" id="LZZM01000190">
    <property type="protein sequence ID" value="OOM75127.1"/>
    <property type="molecule type" value="Genomic_DNA"/>
</dbReference>
<evidence type="ECO:0000256" key="4">
    <source>
        <dbReference type="ARBA" id="ARBA00023163"/>
    </source>
</evidence>
<dbReference type="SUPFAM" id="SSF88946">
    <property type="entry name" value="Sigma2 domain of RNA polymerase sigma factors"/>
    <property type="match status" value="1"/>
</dbReference>
<keyword evidence="2" id="KW-0731">Sigma factor</keyword>
<dbReference type="Gene3D" id="1.10.10.10">
    <property type="entry name" value="Winged helix-like DNA-binding domain superfamily/Winged helix DNA-binding domain"/>
    <property type="match status" value="1"/>
</dbReference>
<dbReference type="InterPro" id="IPR014284">
    <property type="entry name" value="RNA_pol_sigma-70_dom"/>
</dbReference>
<dbReference type="CDD" id="cd06171">
    <property type="entry name" value="Sigma70_r4"/>
    <property type="match status" value="1"/>
</dbReference>
<dbReference type="InterPro" id="IPR013324">
    <property type="entry name" value="RNA_pol_sigma_r3/r4-like"/>
</dbReference>
<protein>
    <submittedName>
        <fullName evidence="7">RNA polymerase sigma-28 factor</fullName>
    </submittedName>
</protein>
<feature type="domain" description="RNA polymerase sigma-70 region 2" evidence="5">
    <location>
        <begin position="7"/>
        <end position="74"/>
    </location>
</feature>
<dbReference type="SUPFAM" id="SSF88659">
    <property type="entry name" value="Sigma3 and sigma4 domains of RNA polymerase sigma factors"/>
    <property type="match status" value="1"/>
</dbReference>
<proteinExistence type="predicted"/>
<keyword evidence="3" id="KW-0238">DNA-binding</keyword>
<evidence type="ECO:0000256" key="1">
    <source>
        <dbReference type="ARBA" id="ARBA00023015"/>
    </source>
</evidence>
<evidence type="ECO:0000259" key="5">
    <source>
        <dbReference type="Pfam" id="PF04542"/>
    </source>
</evidence>
<reference evidence="7 8" key="1">
    <citation type="submission" date="2016-05" db="EMBL/GenBank/DDBJ databases">
        <title>Microbial solvent formation.</title>
        <authorList>
            <person name="Poehlein A."/>
            <person name="Montoya Solano J.D."/>
            <person name="Flitsch S."/>
            <person name="Krabben P."/>
            <person name="Duerre P."/>
            <person name="Daniel R."/>
        </authorList>
    </citation>
    <scope>NUCLEOTIDE SEQUENCE [LARGE SCALE GENOMIC DNA]</scope>
    <source>
        <strain evidence="7 8">DSM 2619</strain>
    </source>
</reference>
<dbReference type="PANTHER" id="PTHR30385">
    <property type="entry name" value="SIGMA FACTOR F FLAGELLAR"/>
    <property type="match status" value="1"/>
</dbReference>
<dbReference type="Proteomes" id="UP000190890">
    <property type="component" value="Unassembled WGS sequence"/>
</dbReference>
<gene>
    <name evidence="7" type="primary">sigK_3</name>
    <name evidence="7" type="ORF">CLPUN_35640</name>
</gene>
<accession>A0A1S8TBG3</accession>
<comment type="caution">
    <text evidence="7">The sequence shown here is derived from an EMBL/GenBank/DDBJ whole genome shotgun (WGS) entry which is preliminary data.</text>
</comment>
<dbReference type="NCBIfam" id="TIGR02937">
    <property type="entry name" value="sigma70-ECF"/>
    <property type="match status" value="1"/>
</dbReference>
<dbReference type="Pfam" id="PF04542">
    <property type="entry name" value="Sigma70_r2"/>
    <property type="match status" value="1"/>
</dbReference>
<dbReference type="Gene3D" id="1.10.1740.10">
    <property type="match status" value="1"/>
</dbReference>